<dbReference type="OrthoDB" id="9796839at2"/>
<proteinExistence type="predicted"/>
<keyword evidence="3 5" id="KW-0012">Acyltransferase</keyword>
<dbReference type="PANTHER" id="PTHR10434">
    <property type="entry name" value="1-ACYL-SN-GLYCEROL-3-PHOSPHATE ACYLTRANSFERASE"/>
    <property type="match status" value="1"/>
</dbReference>
<evidence type="ECO:0000256" key="1">
    <source>
        <dbReference type="ARBA" id="ARBA00005189"/>
    </source>
</evidence>
<dbReference type="PANTHER" id="PTHR10434:SF9">
    <property type="entry name" value="PHOSPHOLIPID_GLYCEROL ACYLTRANSFERASE DOMAIN-CONTAINING PROTEIN"/>
    <property type="match status" value="1"/>
</dbReference>
<dbReference type="Pfam" id="PF01553">
    <property type="entry name" value="Acyltransferase"/>
    <property type="match status" value="1"/>
</dbReference>
<dbReference type="InterPro" id="IPR002123">
    <property type="entry name" value="Plipid/glycerol_acylTrfase"/>
</dbReference>
<comment type="caution">
    <text evidence="5">The sequence shown here is derived from an EMBL/GenBank/DDBJ whole genome shotgun (WGS) entry which is preliminary data.</text>
</comment>
<dbReference type="EMBL" id="PVNK01000086">
    <property type="protein sequence ID" value="PRQ03399.1"/>
    <property type="molecule type" value="Genomic_DNA"/>
</dbReference>
<evidence type="ECO:0000256" key="2">
    <source>
        <dbReference type="ARBA" id="ARBA00022679"/>
    </source>
</evidence>
<feature type="domain" description="Phospholipid/glycerol acyltransferase" evidence="4">
    <location>
        <begin position="46"/>
        <end position="155"/>
    </location>
</feature>
<dbReference type="AlphaFoldDB" id="A0A2S9YE61"/>
<dbReference type="GO" id="GO:0003841">
    <property type="term" value="F:1-acylglycerol-3-phosphate O-acyltransferase activity"/>
    <property type="evidence" value="ECO:0007669"/>
    <property type="project" value="TreeGrafter"/>
</dbReference>
<sequence>MDANDGFERRPDSQRGRGFRARFAAFVLRLGGWTIGGAPPKLNKYVIIAAPHTTWWDGFWMLAFAWWWGIDLAWMGKASLVNGPLGWIPRRFGVIPVDRSAPQGLVAQIVGQFASRESLLLAIPPEGTRSKRDYWKSGFYQIARGSELPICMSYLDYANREAGFGPLWEPGEDIVADMDRVRRFYKTEWARYPELFTPPRLREEEMSPVVPLMPKVEPVEPLREVAQG</sequence>
<accession>A0A2S9YE61</accession>
<dbReference type="SUPFAM" id="SSF69593">
    <property type="entry name" value="Glycerol-3-phosphate (1)-acyltransferase"/>
    <property type="match status" value="1"/>
</dbReference>
<evidence type="ECO:0000313" key="5">
    <source>
        <dbReference type="EMBL" id="PRQ03399.1"/>
    </source>
</evidence>
<dbReference type="Proteomes" id="UP000237968">
    <property type="component" value="Unassembled WGS sequence"/>
</dbReference>
<keyword evidence="6" id="KW-1185">Reference proteome</keyword>
<keyword evidence="2 5" id="KW-0808">Transferase</keyword>
<organism evidence="5 6">
    <name type="scientific">Enhygromyxa salina</name>
    <dbReference type="NCBI Taxonomy" id="215803"/>
    <lineage>
        <taxon>Bacteria</taxon>
        <taxon>Pseudomonadati</taxon>
        <taxon>Myxococcota</taxon>
        <taxon>Polyangia</taxon>
        <taxon>Nannocystales</taxon>
        <taxon>Nannocystaceae</taxon>
        <taxon>Enhygromyxa</taxon>
    </lineage>
</organism>
<gene>
    <name evidence="5" type="ORF">ENSA5_16050</name>
</gene>
<comment type="pathway">
    <text evidence="1">Lipid metabolism.</text>
</comment>
<evidence type="ECO:0000256" key="3">
    <source>
        <dbReference type="ARBA" id="ARBA00023315"/>
    </source>
</evidence>
<dbReference type="SMART" id="SM00563">
    <property type="entry name" value="PlsC"/>
    <property type="match status" value="1"/>
</dbReference>
<protein>
    <submittedName>
        <fullName evidence="5">Acyltransferase</fullName>
    </submittedName>
</protein>
<evidence type="ECO:0000259" key="4">
    <source>
        <dbReference type="SMART" id="SM00563"/>
    </source>
</evidence>
<evidence type="ECO:0000313" key="6">
    <source>
        <dbReference type="Proteomes" id="UP000237968"/>
    </source>
</evidence>
<dbReference type="GO" id="GO:0006654">
    <property type="term" value="P:phosphatidic acid biosynthetic process"/>
    <property type="evidence" value="ECO:0007669"/>
    <property type="project" value="TreeGrafter"/>
</dbReference>
<name>A0A2S9YE61_9BACT</name>
<reference evidence="5 6" key="1">
    <citation type="submission" date="2018-03" db="EMBL/GenBank/DDBJ databases">
        <title>Draft Genome Sequences of the Obligatory Marine Myxobacteria Enhygromyxa salina SWB005.</title>
        <authorList>
            <person name="Poehlein A."/>
            <person name="Moghaddam J.A."/>
            <person name="Harms H."/>
            <person name="Alanjari M."/>
            <person name="Koenig G.M."/>
            <person name="Daniel R."/>
            <person name="Schaeberle T.F."/>
        </authorList>
    </citation>
    <scope>NUCLEOTIDE SEQUENCE [LARGE SCALE GENOMIC DNA]</scope>
    <source>
        <strain evidence="5 6">SWB005</strain>
    </source>
</reference>